<reference evidence="3" key="1">
    <citation type="journal article" date="2014" name="Nat. Commun.">
        <title>The emerging biofuel crop Camelina sativa retains a highly undifferentiated hexaploid genome structure.</title>
        <authorList>
            <person name="Kagale S."/>
            <person name="Koh C."/>
            <person name="Nixon J."/>
            <person name="Bollina V."/>
            <person name="Clarke W.E."/>
            <person name="Tuteja R."/>
            <person name="Spillane C."/>
            <person name="Robinson S.J."/>
            <person name="Links M.G."/>
            <person name="Clarke C."/>
            <person name="Higgins E.E."/>
            <person name="Huebert T."/>
            <person name="Sharpe A.G."/>
            <person name="Parkin I.A."/>
        </authorList>
    </citation>
    <scope>NUCLEOTIDE SEQUENCE [LARGE SCALE GENOMIC DNA]</scope>
    <source>
        <strain evidence="3">cv. DH55</strain>
    </source>
</reference>
<dbReference type="PROSITE" id="PS51375">
    <property type="entry name" value="PPR"/>
    <property type="match status" value="4"/>
</dbReference>
<accession>A0ABM0XTT5</accession>
<feature type="repeat" description="PPR" evidence="2">
    <location>
        <begin position="206"/>
        <end position="240"/>
    </location>
</feature>
<gene>
    <name evidence="4" type="primary">LOC104768621</name>
</gene>
<organism evidence="3 4">
    <name type="scientific">Camelina sativa</name>
    <name type="common">False flax</name>
    <name type="synonym">Myagrum sativum</name>
    <dbReference type="NCBI Taxonomy" id="90675"/>
    <lineage>
        <taxon>Eukaryota</taxon>
        <taxon>Viridiplantae</taxon>
        <taxon>Streptophyta</taxon>
        <taxon>Embryophyta</taxon>
        <taxon>Tracheophyta</taxon>
        <taxon>Spermatophyta</taxon>
        <taxon>Magnoliopsida</taxon>
        <taxon>eudicotyledons</taxon>
        <taxon>Gunneridae</taxon>
        <taxon>Pentapetalae</taxon>
        <taxon>rosids</taxon>
        <taxon>malvids</taxon>
        <taxon>Brassicales</taxon>
        <taxon>Brassicaceae</taxon>
        <taxon>Camelineae</taxon>
        <taxon>Camelina</taxon>
    </lineage>
</organism>
<feature type="repeat" description="PPR" evidence="2">
    <location>
        <begin position="175"/>
        <end position="205"/>
    </location>
</feature>
<dbReference type="InterPro" id="IPR002885">
    <property type="entry name" value="PPR_rpt"/>
</dbReference>
<dbReference type="NCBIfam" id="TIGR00756">
    <property type="entry name" value="PPR"/>
    <property type="match status" value="4"/>
</dbReference>
<evidence type="ECO:0000313" key="3">
    <source>
        <dbReference type="Proteomes" id="UP000694864"/>
    </source>
</evidence>
<dbReference type="RefSeq" id="XP_010490944.1">
    <property type="nucleotide sequence ID" value="XM_010492642.2"/>
</dbReference>
<dbReference type="Proteomes" id="UP000694864">
    <property type="component" value="Chromosome 3"/>
</dbReference>
<dbReference type="Pfam" id="PF13041">
    <property type="entry name" value="PPR_2"/>
    <property type="match status" value="2"/>
</dbReference>
<dbReference type="Pfam" id="PF20431">
    <property type="entry name" value="E_motif"/>
    <property type="match status" value="1"/>
</dbReference>
<feature type="repeat" description="PPR" evidence="2">
    <location>
        <begin position="313"/>
        <end position="347"/>
    </location>
</feature>
<evidence type="ECO:0000313" key="4">
    <source>
        <dbReference type="RefSeq" id="XP_010490944.1"/>
    </source>
</evidence>
<proteinExistence type="predicted"/>
<dbReference type="InterPro" id="IPR046848">
    <property type="entry name" value="E_motif"/>
</dbReference>
<dbReference type="PANTHER" id="PTHR47926:SF348">
    <property type="entry name" value="PENTATRICOPEPTIDE REPEAT-CONTAINING PROTEIN"/>
    <property type="match status" value="1"/>
</dbReference>
<reference evidence="4" key="2">
    <citation type="submission" date="2025-08" db="UniProtKB">
        <authorList>
            <consortium name="RefSeq"/>
        </authorList>
    </citation>
    <scope>IDENTIFICATION</scope>
    <source>
        <tissue evidence="4">Leaf</tissue>
    </source>
</reference>
<feature type="repeat" description="PPR" evidence="2">
    <location>
        <begin position="74"/>
        <end position="108"/>
    </location>
</feature>
<evidence type="ECO:0000256" key="1">
    <source>
        <dbReference type="ARBA" id="ARBA00022737"/>
    </source>
</evidence>
<dbReference type="GeneID" id="104768621"/>
<keyword evidence="1" id="KW-0677">Repeat</keyword>
<keyword evidence="3" id="KW-1185">Reference proteome</keyword>
<dbReference type="Pfam" id="PF01535">
    <property type="entry name" value="PPR"/>
    <property type="match status" value="3"/>
</dbReference>
<dbReference type="InterPro" id="IPR011990">
    <property type="entry name" value="TPR-like_helical_dom_sf"/>
</dbReference>
<evidence type="ECO:0000256" key="2">
    <source>
        <dbReference type="PROSITE-ProRule" id="PRU00708"/>
    </source>
</evidence>
<name>A0ABM0XTT5_CAMSA</name>
<dbReference type="InterPro" id="IPR046960">
    <property type="entry name" value="PPR_At4g14850-like_plant"/>
</dbReference>
<protein>
    <submittedName>
        <fullName evidence="4">Pentatricopeptide repeat-containing protein At1g10330 isoform X1</fullName>
    </submittedName>
</protein>
<dbReference type="Gene3D" id="1.25.40.10">
    <property type="entry name" value="Tetratricopeptide repeat domain"/>
    <property type="match status" value="3"/>
</dbReference>
<dbReference type="PANTHER" id="PTHR47926">
    <property type="entry name" value="PENTATRICOPEPTIDE REPEAT-CONTAINING PROTEIN"/>
    <property type="match status" value="1"/>
</dbReference>
<sequence length="492" mass="53870">MRDTSTVIKLIPFFVDCLSFSPNCMRYSSFSGFSLSLEDALYLLQRFFNSSNQIKQIHTVLFTSNALVASRWKTKCVYNTLIRSYLTTGQSKTSLALFTHMLASQVRPINLTFPSLIKAACSSFSVSYGVALHGQTLKRGVLWDPFVQTSFVRFYGEVCDLKSSRKMFDGIVDPCVVAFNSLLDACGRNGEMDFAFELFQSMPVTDVVSWTTVINGFSKNGLHAKAVMLFGEMIQNNERAVVTPNEATLVSVLSSCANLDRGGFHLGKQIHGYVMGREIILTTTLGTALLDMYGKAGDLEMALTIFDQICDKKVCAWNAIISALASNGRPKKALHMFEMMKSMNVLPNGITLLAVLTACARSRLVDLGIQLFSSICSEYKIIPTSEHYGCIVDLIGRAGLLVDAANFINNLPSKPDASVLGALLGACKIHENAELGNKVGKQLIGLQPQHCGQYVALSTLNALDSNWLEAEQMRKAMTGAGIRKIPAYSVLS</sequence>